<gene>
    <name evidence="11" type="ORF">GCM10007380_16220</name>
</gene>
<dbReference type="FunFam" id="1.10.10.10:FF:000018">
    <property type="entry name" value="DNA-binding response regulator ResD"/>
    <property type="match status" value="1"/>
</dbReference>
<dbReference type="RefSeq" id="WP_087998023.1">
    <property type="nucleotide sequence ID" value="NZ_BMHB01000001.1"/>
</dbReference>
<evidence type="ECO:0000256" key="7">
    <source>
        <dbReference type="PROSITE-ProRule" id="PRU00169"/>
    </source>
</evidence>
<proteinExistence type="predicted"/>
<protein>
    <submittedName>
        <fullName evidence="11">DNA-binding response regulator</fullName>
    </submittedName>
</protein>
<feature type="modified residue" description="4-aspartylphosphate" evidence="7">
    <location>
        <position position="52"/>
    </location>
</feature>
<feature type="domain" description="Response regulatory" evidence="9">
    <location>
        <begin position="3"/>
        <end position="116"/>
    </location>
</feature>
<dbReference type="AlphaFoldDB" id="A0A8J3EXQ5"/>
<evidence type="ECO:0000256" key="8">
    <source>
        <dbReference type="PROSITE-ProRule" id="PRU01091"/>
    </source>
</evidence>
<evidence type="ECO:0000259" key="9">
    <source>
        <dbReference type="PROSITE" id="PS50110"/>
    </source>
</evidence>
<feature type="DNA-binding region" description="OmpR/PhoB-type" evidence="8">
    <location>
        <begin position="129"/>
        <end position="228"/>
    </location>
</feature>
<comment type="caution">
    <text evidence="11">The sequence shown here is derived from an EMBL/GenBank/DDBJ whole genome shotgun (WGS) entry which is preliminary data.</text>
</comment>
<dbReference type="PANTHER" id="PTHR48111:SF26">
    <property type="entry name" value="STAGE 0 SPORULATION PROTEIN A HOMOLOG"/>
    <property type="match status" value="1"/>
</dbReference>
<reference evidence="12" key="1">
    <citation type="journal article" date="2019" name="Int. J. Syst. Evol. Microbiol.">
        <title>The Global Catalogue of Microorganisms (GCM) 10K type strain sequencing project: providing services to taxonomists for standard genome sequencing and annotation.</title>
        <authorList>
            <consortium name="The Broad Institute Genomics Platform"/>
            <consortium name="The Broad Institute Genome Sequencing Center for Infectious Disease"/>
            <person name="Wu L."/>
            <person name="Ma J."/>
        </authorList>
    </citation>
    <scope>NUCLEOTIDE SEQUENCE [LARGE SCALE GENOMIC DNA]</scope>
    <source>
        <strain evidence="12">CGMCC 1.14993</strain>
    </source>
</reference>
<dbReference type="CDD" id="cd17574">
    <property type="entry name" value="REC_OmpR"/>
    <property type="match status" value="1"/>
</dbReference>
<dbReference type="SUPFAM" id="SSF46894">
    <property type="entry name" value="C-terminal effector domain of the bipartite response regulators"/>
    <property type="match status" value="1"/>
</dbReference>
<dbReference type="CDD" id="cd00383">
    <property type="entry name" value="trans_reg_C"/>
    <property type="match status" value="1"/>
</dbReference>
<dbReference type="InterPro" id="IPR011006">
    <property type="entry name" value="CheY-like_superfamily"/>
</dbReference>
<dbReference type="PROSITE" id="PS50110">
    <property type="entry name" value="RESPONSE_REGULATORY"/>
    <property type="match status" value="1"/>
</dbReference>
<comment type="subcellular location">
    <subcellularLocation>
        <location evidence="1">Cytoplasm</location>
    </subcellularLocation>
</comment>
<keyword evidence="12" id="KW-1185">Reference proteome</keyword>
<feature type="domain" description="OmpR/PhoB-type" evidence="10">
    <location>
        <begin position="129"/>
        <end position="228"/>
    </location>
</feature>
<evidence type="ECO:0000256" key="6">
    <source>
        <dbReference type="ARBA" id="ARBA00023163"/>
    </source>
</evidence>
<evidence type="ECO:0000256" key="2">
    <source>
        <dbReference type="ARBA" id="ARBA00022553"/>
    </source>
</evidence>
<evidence type="ECO:0000313" key="11">
    <source>
        <dbReference type="EMBL" id="GGI13099.1"/>
    </source>
</evidence>
<keyword evidence="5 8" id="KW-0238">DNA-binding</keyword>
<dbReference type="PROSITE" id="PS51755">
    <property type="entry name" value="OMPR_PHOB"/>
    <property type="match status" value="1"/>
</dbReference>
<dbReference type="EMBL" id="BMHB01000001">
    <property type="protein sequence ID" value="GGI13099.1"/>
    <property type="molecule type" value="Genomic_DNA"/>
</dbReference>
<dbReference type="Gene3D" id="1.10.10.10">
    <property type="entry name" value="Winged helix-like DNA-binding domain superfamily/Winged helix DNA-binding domain"/>
    <property type="match status" value="1"/>
</dbReference>
<dbReference type="Pfam" id="PF00486">
    <property type="entry name" value="Trans_reg_C"/>
    <property type="match status" value="1"/>
</dbReference>
<keyword evidence="6" id="KW-0804">Transcription</keyword>
<dbReference type="GO" id="GO:0006355">
    <property type="term" value="P:regulation of DNA-templated transcription"/>
    <property type="evidence" value="ECO:0007669"/>
    <property type="project" value="InterPro"/>
</dbReference>
<dbReference type="OrthoDB" id="9790442at2"/>
<sequence>MNRILIIEDDQSIAELQRDYLEIGGMIVEIETNGQLGLNKALHEQFDLILLDIMLPDINGYEICKKIRESKEIPILMVSAKTDDIDKIRGFGLGADDFIVKPFSPSELVARVKAHLSRYNRLVQKDQNDNQLQVGGLLINQQSRKIFVEGEEKIFTTKEFNLLTFLASNPNQVFSKDHLFDRIWGFDSIGDNSTVTVHIRKIREKIENDPSNPDYIETVWGAGYRFKSNM</sequence>
<dbReference type="Gene3D" id="6.10.250.690">
    <property type="match status" value="1"/>
</dbReference>
<dbReference type="GO" id="GO:0000976">
    <property type="term" value="F:transcription cis-regulatory region binding"/>
    <property type="evidence" value="ECO:0007669"/>
    <property type="project" value="TreeGrafter"/>
</dbReference>
<evidence type="ECO:0000259" key="10">
    <source>
        <dbReference type="PROSITE" id="PS51755"/>
    </source>
</evidence>
<dbReference type="InterPro" id="IPR039420">
    <property type="entry name" value="WalR-like"/>
</dbReference>
<evidence type="ECO:0000256" key="4">
    <source>
        <dbReference type="ARBA" id="ARBA00023015"/>
    </source>
</evidence>
<keyword evidence="4" id="KW-0805">Transcription regulation</keyword>
<dbReference type="InterPro" id="IPR001867">
    <property type="entry name" value="OmpR/PhoB-type_DNA-bd"/>
</dbReference>
<dbReference type="Gene3D" id="3.40.50.2300">
    <property type="match status" value="1"/>
</dbReference>
<dbReference type="GO" id="GO:0000156">
    <property type="term" value="F:phosphorelay response regulator activity"/>
    <property type="evidence" value="ECO:0007669"/>
    <property type="project" value="TreeGrafter"/>
</dbReference>
<dbReference type="PANTHER" id="PTHR48111">
    <property type="entry name" value="REGULATOR OF RPOS"/>
    <property type="match status" value="1"/>
</dbReference>
<organism evidence="11 12">
    <name type="scientific">Gottfriedia solisilvae</name>
    <dbReference type="NCBI Taxonomy" id="1516104"/>
    <lineage>
        <taxon>Bacteria</taxon>
        <taxon>Bacillati</taxon>
        <taxon>Bacillota</taxon>
        <taxon>Bacilli</taxon>
        <taxon>Bacillales</taxon>
        <taxon>Bacillaceae</taxon>
        <taxon>Gottfriedia</taxon>
    </lineage>
</organism>
<dbReference type="Proteomes" id="UP000626244">
    <property type="component" value="Unassembled WGS sequence"/>
</dbReference>
<dbReference type="InterPro" id="IPR036388">
    <property type="entry name" value="WH-like_DNA-bd_sf"/>
</dbReference>
<name>A0A8J3EXQ5_9BACI</name>
<evidence type="ECO:0000256" key="3">
    <source>
        <dbReference type="ARBA" id="ARBA00023012"/>
    </source>
</evidence>
<dbReference type="SUPFAM" id="SSF52172">
    <property type="entry name" value="CheY-like"/>
    <property type="match status" value="1"/>
</dbReference>
<evidence type="ECO:0000256" key="1">
    <source>
        <dbReference type="ARBA" id="ARBA00004496"/>
    </source>
</evidence>
<dbReference type="Pfam" id="PF00072">
    <property type="entry name" value="Response_reg"/>
    <property type="match status" value="1"/>
</dbReference>
<keyword evidence="2 7" id="KW-0597">Phosphoprotein</keyword>
<evidence type="ECO:0000313" key="12">
    <source>
        <dbReference type="Proteomes" id="UP000626244"/>
    </source>
</evidence>
<dbReference type="InterPro" id="IPR001789">
    <property type="entry name" value="Sig_transdc_resp-reg_receiver"/>
</dbReference>
<dbReference type="SMART" id="SM00862">
    <property type="entry name" value="Trans_reg_C"/>
    <property type="match status" value="1"/>
</dbReference>
<dbReference type="SMART" id="SM00448">
    <property type="entry name" value="REC"/>
    <property type="match status" value="1"/>
</dbReference>
<keyword evidence="3" id="KW-0902">Two-component regulatory system</keyword>
<dbReference type="GO" id="GO:0005829">
    <property type="term" value="C:cytosol"/>
    <property type="evidence" value="ECO:0007669"/>
    <property type="project" value="TreeGrafter"/>
</dbReference>
<dbReference type="GO" id="GO:0032993">
    <property type="term" value="C:protein-DNA complex"/>
    <property type="evidence" value="ECO:0007669"/>
    <property type="project" value="TreeGrafter"/>
</dbReference>
<accession>A0A8J3EXQ5</accession>
<evidence type="ECO:0000256" key="5">
    <source>
        <dbReference type="ARBA" id="ARBA00023125"/>
    </source>
</evidence>
<dbReference type="FunFam" id="3.40.50.2300:FF:000001">
    <property type="entry name" value="DNA-binding response regulator PhoB"/>
    <property type="match status" value="1"/>
</dbReference>
<dbReference type="InterPro" id="IPR016032">
    <property type="entry name" value="Sig_transdc_resp-reg_C-effctor"/>
</dbReference>